<dbReference type="InterPro" id="IPR011011">
    <property type="entry name" value="Znf_FYVE_PHD"/>
</dbReference>
<feature type="domain" description="FP protein C-terminal" evidence="3">
    <location>
        <begin position="276"/>
        <end position="327"/>
    </location>
</feature>
<feature type="coiled-coil region" evidence="1">
    <location>
        <begin position="107"/>
        <end position="176"/>
    </location>
</feature>
<evidence type="ECO:0000259" key="2">
    <source>
        <dbReference type="Pfam" id="PF03258"/>
    </source>
</evidence>
<comment type="caution">
    <text evidence="4">The sequence shown here is derived from an EMBL/GenBank/DDBJ whole genome shotgun (WGS) entry which is preliminary data.</text>
</comment>
<evidence type="ECO:0000256" key="1">
    <source>
        <dbReference type="SAM" id="Coils"/>
    </source>
</evidence>
<dbReference type="InterPro" id="IPR004941">
    <property type="entry name" value="FP_N"/>
</dbReference>
<dbReference type="SUPFAM" id="SSF57997">
    <property type="entry name" value="Tropomyosin"/>
    <property type="match status" value="1"/>
</dbReference>
<sequence length="345" mass="39555">MVIKRCVRCKKNVTKKLPGLECSRCDKVVHADPVCSKLSNKQLNTLKNSPGIEWSCEECLKNLSRRSSFVIPEEDDDENDYEDPKIMEMAPVVDAKKLVQDISREVKKAFREEIRSLENSLEFLSEQLTSMEQAIKRQDSKIKDLENKNYDLQNKNKNLELRINVLEQRFQEVEQQSLATALEVAGLPEMPSNDIEKVMDTVASKLNVADREILSTRRLPGSKDKPGPILVELKSKTLQQQWIGASKENCITVGQLVPNIPKEKADDRVYIREALTKYQKTLLYNAKTKLLNKSCQYVWCKNGKVYARKLSNSKIYYIRTLQDIKQIEKICSTQPEKQTVGSTPV</sequence>
<dbReference type="EMBL" id="JARGEI010000016">
    <property type="protein sequence ID" value="KAJ8717895.1"/>
    <property type="molecule type" value="Genomic_DNA"/>
</dbReference>
<evidence type="ECO:0000313" key="4">
    <source>
        <dbReference type="EMBL" id="KAJ8717895.1"/>
    </source>
</evidence>
<dbReference type="Gene3D" id="1.20.5.340">
    <property type="match status" value="1"/>
</dbReference>
<gene>
    <name evidence="4" type="ORF">PYW07_005825</name>
</gene>
<dbReference type="Pfam" id="PF03258">
    <property type="entry name" value="Baculo_FP"/>
    <property type="match status" value="1"/>
</dbReference>
<protein>
    <recommendedName>
        <fullName evidence="6">Zinc finger DNA binding protein</fullName>
    </recommendedName>
</protein>
<feature type="domain" description="FP protein N-terminal" evidence="2">
    <location>
        <begin position="181"/>
        <end position="271"/>
    </location>
</feature>
<keyword evidence="1" id="KW-0175">Coiled coil</keyword>
<dbReference type="SUPFAM" id="SSF57903">
    <property type="entry name" value="FYVE/PHD zinc finger"/>
    <property type="match status" value="1"/>
</dbReference>
<dbReference type="Pfam" id="PF25298">
    <property type="entry name" value="Baculo_FP_2nd"/>
    <property type="match status" value="1"/>
</dbReference>
<dbReference type="Proteomes" id="UP001231518">
    <property type="component" value="Chromosome 18"/>
</dbReference>
<proteinExistence type="predicted"/>
<dbReference type="Gene3D" id="3.30.40.10">
    <property type="entry name" value="Zinc/RING finger domain, C3HC4 (zinc finger)"/>
    <property type="match status" value="1"/>
</dbReference>
<name>A0AAD7YK39_MYTSE</name>
<dbReference type="InterPro" id="IPR057251">
    <property type="entry name" value="FP_C"/>
</dbReference>
<evidence type="ECO:0000259" key="3">
    <source>
        <dbReference type="Pfam" id="PF25298"/>
    </source>
</evidence>
<reference evidence="4" key="1">
    <citation type="submission" date="2023-03" db="EMBL/GenBank/DDBJ databases">
        <title>Chromosome-level genomes of two armyworms, Mythimna separata and Mythimna loreyi, provide insights into the biosynthesis and reception of sex pheromones.</title>
        <authorList>
            <person name="Zhao H."/>
        </authorList>
    </citation>
    <scope>NUCLEOTIDE SEQUENCE</scope>
    <source>
        <strain evidence="4">BeijingLab</strain>
        <tissue evidence="4">Pupa</tissue>
    </source>
</reference>
<dbReference type="AlphaFoldDB" id="A0AAD7YK39"/>
<evidence type="ECO:0000313" key="5">
    <source>
        <dbReference type="Proteomes" id="UP001231518"/>
    </source>
</evidence>
<dbReference type="InterPro" id="IPR013083">
    <property type="entry name" value="Znf_RING/FYVE/PHD"/>
</dbReference>
<keyword evidence="5" id="KW-1185">Reference proteome</keyword>
<dbReference type="CDD" id="cd15489">
    <property type="entry name" value="PHD_SF"/>
    <property type="match status" value="1"/>
</dbReference>
<accession>A0AAD7YK39</accession>
<evidence type="ECO:0008006" key="6">
    <source>
        <dbReference type="Google" id="ProtNLM"/>
    </source>
</evidence>
<organism evidence="4 5">
    <name type="scientific">Mythimna separata</name>
    <name type="common">Oriental armyworm</name>
    <name type="synonym">Pseudaletia separata</name>
    <dbReference type="NCBI Taxonomy" id="271217"/>
    <lineage>
        <taxon>Eukaryota</taxon>
        <taxon>Metazoa</taxon>
        <taxon>Ecdysozoa</taxon>
        <taxon>Arthropoda</taxon>
        <taxon>Hexapoda</taxon>
        <taxon>Insecta</taxon>
        <taxon>Pterygota</taxon>
        <taxon>Neoptera</taxon>
        <taxon>Endopterygota</taxon>
        <taxon>Lepidoptera</taxon>
        <taxon>Glossata</taxon>
        <taxon>Ditrysia</taxon>
        <taxon>Noctuoidea</taxon>
        <taxon>Noctuidae</taxon>
        <taxon>Noctuinae</taxon>
        <taxon>Hadenini</taxon>
        <taxon>Mythimna</taxon>
    </lineage>
</organism>